<evidence type="ECO:0000313" key="1">
    <source>
        <dbReference type="EMBL" id="PQJ11134.1"/>
    </source>
</evidence>
<protein>
    <recommendedName>
        <fullName evidence="3">DinB family protein</fullName>
    </recommendedName>
</protein>
<evidence type="ECO:0008006" key="3">
    <source>
        <dbReference type="Google" id="ProtNLM"/>
    </source>
</evidence>
<dbReference type="EMBL" id="PPSL01000003">
    <property type="protein sequence ID" value="PQJ11134.1"/>
    <property type="molecule type" value="Genomic_DNA"/>
</dbReference>
<dbReference type="PANTHER" id="PTHR39473:SF1">
    <property type="entry name" value="DINB-LIKE DOMAIN-CONTAINING PROTEIN"/>
    <property type="match status" value="1"/>
</dbReference>
<sequence>MTLQHTIESVFAELEEAIDRMTDQEYVTKSSHLFGATIGQHVRHIIELFQCLVEGYDTGVVNYDKRKRDYTIETDRRVAICFLHEIPLSIGIENRRILLQSSFGSDTESLDVESNFLRELVYNLEHTIHHMALIRVGIAELTKITVSEKFGVAPSTIQFRKTCVQ</sequence>
<organism evidence="1 2">
    <name type="scientific">Flavipsychrobacter stenotrophus</name>
    <dbReference type="NCBI Taxonomy" id="2077091"/>
    <lineage>
        <taxon>Bacteria</taxon>
        <taxon>Pseudomonadati</taxon>
        <taxon>Bacteroidota</taxon>
        <taxon>Chitinophagia</taxon>
        <taxon>Chitinophagales</taxon>
        <taxon>Chitinophagaceae</taxon>
        <taxon>Flavipsychrobacter</taxon>
    </lineage>
</organism>
<evidence type="ECO:0000313" key="2">
    <source>
        <dbReference type="Proteomes" id="UP000239872"/>
    </source>
</evidence>
<dbReference type="Proteomes" id="UP000239872">
    <property type="component" value="Unassembled WGS sequence"/>
</dbReference>
<gene>
    <name evidence="1" type="ORF">CJD36_014290</name>
</gene>
<proteinExistence type="predicted"/>
<dbReference type="RefSeq" id="WP_105039862.1">
    <property type="nucleotide sequence ID" value="NZ_PPSL01000003.1"/>
</dbReference>
<dbReference type="SUPFAM" id="SSF109854">
    <property type="entry name" value="DinB/YfiT-like putative metalloenzymes"/>
    <property type="match status" value="1"/>
</dbReference>
<keyword evidence="2" id="KW-1185">Reference proteome</keyword>
<name>A0A2S7SWM0_9BACT</name>
<dbReference type="InterPro" id="IPR034660">
    <property type="entry name" value="DinB/YfiT-like"/>
</dbReference>
<comment type="caution">
    <text evidence="1">The sequence shown here is derived from an EMBL/GenBank/DDBJ whole genome shotgun (WGS) entry which is preliminary data.</text>
</comment>
<accession>A0A2S7SWM0</accession>
<dbReference type="PANTHER" id="PTHR39473">
    <property type="match status" value="1"/>
</dbReference>
<dbReference type="OrthoDB" id="1162179at2"/>
<reference evidence="1 2" key="1">
    <citation type="submission" date="2018-01" db="EMBL/GenBank/DDBJ databases">
        <title>A novel member of the phylum Bacteroidetes isolated from glacier ice.</title>
        <authorList>
            <person name="Liu Q."/>
            <person name="Xin Y.-H."/>
        </authorList>
    </citation>
    <scope>NUCLEOTIDE SEQUENCE [LARGE SCALE GENOMIC DNA]</scope>
    <source>
        <strain evidence="1 2">RB1R16</strain>
    </source>
</reference>
<dbReference type="AlphaFoldDB" id="A0A2S7SWM0"/>